<protein>
    <submittedName>
        <fullName evidence="13">TonB-dependent receptor</fullName>
    </submittedName>
</protein>
<dbReference type="Proteomes" id="UP001302429">
    <property type="component" value="Chromosome"/>
</dbReference>
<organism evidence="13 14">
    <name type="scientific">Alterisphingorhabdus coralli</name>
    <dbReference type="NCBI Taxonomy" id="3071408"/>
    <lineage>
        <taxon>Bacteria</taxon>
        <taxon>Pseudomonadati</taxon>
        <taxon>Pseudomonadota</taxon>
        <taxon>Alphaproteobacteria</taxon>
        <taxon>Sphingomonadales</taxon>
        <taxon>Sphingomonadaceae</taxon>
        <taxon>Alterisphingorhabdus (ex Yan et al. 2024)</taxon>
    </lineage>
</organism>
<dbReference type="Pfam" id="PF07715">
    <property type="entry name" value="Plug"/>
    <property type="match status" value="1"/>
</dbReference>
<dbReference type="SUPFAM" id="SSF56935">
    <property type="entry name" value="Porins"/>
    <property type="match status" value="1"/>
</dbReference>
<feature type="signal peptide" evidence="10">
    <location>
        <begin position="1"/>
        <end position="30"/>
    </location>
</feature>
<keyword evidence="14" id="KW-1185">Reference proteome</keyword>
<dbReference type="InterPro" id="IPR036942">
    <property type="entry name" value="Beta-barrel_TonB_sf"/>
</dbReference>
<dbReference type="InterPro" id="IPR000531">
    <property type="entry name" value="Beta-barrel_TonB"/>
</dbReference>
<dbReference type="AlphaFoldDB" id="A0AA97FAY6"/>
<dbReference type="PANTHER" id="PTHR47234:SF2">
    <property type="entry name" value="TONB-DEPENDENT RECEPTOR"/>
    <property type="match status" value="1"/>
</dbReference>
<dbReference type="InterPro" id="IPR037066">
    <property type="entry name" value="Plug_dom_sf"/>
</dbReference>
<feature type="domain" description="TonB-dependent receptor-like beta-barrel" evidence="11">
    <location>
        <begin position="409"/>
        <end position="983"/>
    </location>
</feature>
<name>A0AA97FAY6_9SPHN</name>
<evidence type="ECO:0000313" key="13">
    <source>
        <dbReference type="EMBL" id="WOE75745.1"/>
    </source>
</evidence>
<keyword evidence="13" id="KW-0675">Receptor</keyword>
<feature type="domain" description="TonB-dependent receptor plug" evidence="12">
    <location>
        <begin position="64"/>
        <end position="173"/>
    </location>
</feature>
<evidence type="ECO:0000256" key="7">
    <source>
        <dbReference type="ARBA" id="ARBA00023237"/>
    </source>
</evidence>
<sequence length="1025" mass="108446">MKKEDFAQQLKMGAAPLVLGLALIAAPASAQDQTPDDVQGAEDEFADDDPIVVTGTLIQNPSIESSSPVGVITSEELDLRQTNLAEDFLRELPASVPGIGSAVNNGNGGASFVNLRGLGAQRNLVLLDGKRFVPADFSGQVDLNSIPLAVLERTDILTGGATTTYGADAVSGVVNFVTRRDYAGLDINVSNRITEQGDGNIFRADVTMGANFDDGRGNAVLSVGYQSADEVLQGDRDFSVFNISSFSGNPGGSSNAVPATVTGPGTGGLRQLTPDGQALGPFDRPFNFNPFNIFQTPFERFNIFGSARYEISDNAEVYTQGTFSRQTVSTIIAPGGSFFNTYRLNLNNPFIPTAVANTFCQGLGPAGADGNPTALTDAQCQAGINTQFGATLPDGSANPDYREFDVGIRRRTVEAGTRNSDFTTTLFNIVAGVRGNITDSIRYDVSGTYGESERIQRQSGFARFERLQQSLLAIPGAGGPACIDPSGGCAPINLFGLQGDLGSQEAVDYVFNLTQQVANTSTVATINGTISGDFGGFAIADTPVAFAAGVEYREFTATRRSDEASQTPGAVVGGGGADPDLDGGYDVLDVFGELIVPLIEGQAFAEELILEAGVRFSDYSTAGTEWTWKLGASWTPVIGLTFRGNYQRAARAPNIGELFTPVTTGLDNLQIDPCQGAVTGVLLDTCLGQVEAGSPGALAIQNGLVEPPAAGQINVTQGGNANLGTEEAETWTVGAIFQPDFAPGLTVTLDYWNITVNDAITIPTVGDIIGACFDDPSPTNPSCSIANISRNPLTGGLDGAPDDTLGLIRPLTNNGTIQTDGFDLGINYGTDLTDNIALNLSFNGTWTLNSELQARDDLVNRECIGLFSVNCGSVASADGTSGSPQSEFAFNQRTSFIFDDSVTISLFWRFLSGLDYEPLQFERELATAQALGPDECPDPLGADGGSCIVDEDFRFIPDEHYFDLTLQWDATENLQFTFLVQNLFDNQPHVVGSNIGTTAFNSGNVYPSSYDPLGRRYTASARLRF</sequence>
<evidence type="ECO:0000256" key="5">
    <source>
        <dbReference type="ARBA" id="ARBA00023077"/>
    </source>
</evidence>
<keyword evidence="3 8" id="KW-1134">Transmembrane beta strand</keyword>
<keyword evidence="4 8" id="KW-0812">Transmembrane</keyword>
<proteinExistence type="inferred from homology"/>
<comment type="similarity">
    <text evidence="8 9">Belongs to the TonB-dependent receptor family.</text>
</comment>
<evidence type="ECO:0000313" key="14">
    <source>
        <dbReference type="Proteomes" id="UP001302429"/>
    </source>
</evidence>
<dbReference type="PANTHER" id="PTHR47234">
    <property type="match status" value="1"/>
</dbReference>
<feature type="chain" id="PRO_5041636984" evidence="10">
    <location>
        <begin position="31"/>
        <end position="1025"/>
    </location>
</feature>
<dbReference type="EMBL" id="CP136594">
    <property type="protein sequence ID" value="WOE75745.1"/>
    <property type="molecule type" value="Genomic_DNA"/>
</dbReference>
<reference evidence="13 14" key="1">
    <citation type="submission" date="2023-10" db="EMBL/GenBank/DDBJ databases">
        <title>Complete genome sequence of a Sphingomonadaceae bacterium.</title>
        <authorList>
            <person name="Yan C."/>
        </authorList>
    </citation>
    <scope>NUCLEOTIDE SEQUENCE [LARGE SCALE GENOMIC DNA]</scope>
    <source>
        <strain evidence="13 14">SCSIO 66989</strain>
    </source>
</reference>
<keyword evidence="7 8" id="KW-0998">Cell outer membrane</keyword>
<evidence type="ECO:0000256" key="8">
    <source>
        <dbReference type="PROSITE-ProRule" id="PRU01360"/>
    </source>
</evidence>
<evidence type="ECO:0000256" key="10">
    <source>
        <dbReference type="SAM" id="SignalP"/>
    </source>
</evidence>
<evidence type="ECO:0000259" key="12">
    <source>
        <dbReference type="Pfam" id="PF07715"/>
    </source>
</evidence>
<dbReference type="InterPro" id="IPR012910">
    <property type="entry name" value="Plug_dom"/>
</dbReference>
<evidence type="ECO:0000256" key="3">
    <source>
        <dbReference type="ARBA" id="ARBA00022452"/>
    </source>
</evidence>
<gene>
    <name evidence="13" type="ORF">RB602_03260</name>
</gene>
<keyword evidence="5 9" id="KW-0798">TonB box</keyword>
<keyword evidence="6 8" id="KW-0472">Membrane</keyword>
<dbReference type="KEGG" id="acoa:RB602_03260"/>
<dbReference type="PROSITE" id="PS52016">
    <property type="entry name" value="TONB_DEPENDENT_REC_3"/>
    <property type="match status" value="1"/>
</dbReference>
<evidence type="ECO:0000259" key="11">
    <source>
        <dbReference type="Pfam" id="PF00593"/>
    </source>
</evidence>
<comment type="subcellular location">
    <subcellularLocation>
        <location evidence="1 8">Cell outer membrane</location>
        <topology evidence="1 8">Multi-pass membrane protein</topology>
    </subcellularLocation>
</comment>
<dbReference type="RefSeq" id="WP_317082908.1">
    <property type="nucleotide sequence ID" value="NZ_CP136594.1"/>
</dbReference>
<evidence type="ECO:0000256" key="4">
    <source>
        <dbReference type="ARBA" id="ARBA00022692"/>
    </source>
</evidence>
<keyword evidence="10" id="KW-0732">Signal</keyword>
<dbReference type="Gene3D" id="2.40.170.20">
    <property type="entry name" value="TonB-dependent receptor, beta-barrel domain"/>
    <property type="match status" value="1"/>
</dbReference>
<evidence type="ECO:0000256" key="6">
    <source>
        <dbReference type="ARBA" id="ARBA00023136"/>
    </source>
</evidence>
<keyword evidence="2 8" id="KW-0813">Transport</keyword>
<evidence type="ECO:0000256" key="1">
    <source>
        <dbReference type="ARBA" id="ARBA00004571"/>
    </source>
</evidence>
<evidence type="ECO:0000256" key="9">
    <source>
        <dbReference type="RuleBase" id="RU003357"/>
    </source>
</evidence>
<evidence type="ECO:0000256" key="2">
    <source>
        <dbReference type="ARBA" id="ARBA00022448"/>
    </source>
</evidence>
<accession>A0AA97FAY6</accession>
<dbReference type="GO" id="GO:0009279">
    <property type="term" value="C:cell outer membrane"/>
    <property type="evidence" value="ECO:0007669"/>
    <property type="project" value="UniProtKB-SubCell"/>
</dbReference>
<dbReference type="Pfam" id="PF00593">
    <property type="entry name" value="TonB_dep_Rec_b-barrel"/>
    <property type="match status" value="1"/>
</dbReference>
<dbReference type="InterPro" id="IPR039426">
    <property type="entry name" value="TonB-dep_rcpt-like"/>
</dbReference>
<dbReference type="Gene3D" id="2.170.130.10">
    <property type="entry name" value="TonB-dependent receptor, plug domain"/>
    <property type="match status" value="1"/>
</dbReference>